<evidence type="ECO:0000259" key="1">
    <source>
        <dbReference type="Pfam" id="PF12697"/>
    </source>
</evidence>
<dbReference type="SUPFAM" id="SSF53474">
    <property type="entry name" value="alpha/beta-Hydrolases"/>
    <property type="match status" value="1"/>
</dbReference>
<sequence>MSSLHSSKYLFDPRPNYPMLVCVKQYYDPKTRCTDPNALTLIAVHGSGHTKEIWEPCLDDLFVLVKSKGLKVNDVWSIELPSHGETAAMNAKVVEWCYRPVFRSEDISRAIHAVVMHLGTGMDVDLSKRRLVGIGHSIGALGMLLTPNFYPSIPWDSLIAIEAVVRPPSAFTSKMQNFLVTNSERQVDTWLSLAEARRTMLQKSTWKIWDTRCFETYIKYALKPVNSEDPEGPVTLKTSKMDAAATQRDPQGIRLSYLNLSGLAKRVPTHLIYGAVPDLLDEAGRNETINVTSGGRDKLASVKVIEGAGHLVIVTHPRELASAIFDALQIDAHSSAPLAKGRL</sequence>
<reference evidence="2 3" key="1">
    <citation type="journal article" date="2019" name="Nat. Ecol. Evol.">
        <title>Megaphylogeny resolves global patterns of mushroom evolution.</title>
        <authorList>
            <person name="Varga T."/>
            <person name="Krizsan K."/>
            <person name="Foldi C."/>
            <person name="Dima B."/>
            <person name="Sanchez-Garcia M."/>
            <person name="Sanchez-Ramirez S."/>
            <person name="Szollosi G.J."/>
            <person name="Szarkandi J.G."/>
            <person name="Papp V."/>
            <person name="Albert L."/>
            <person name="Andreopoulos W."/>
            <person name="Angelini C."/>
            <person name="Antonin V."/>
            <person name="Barry K.W."/>
            <person name="Bougher N.L."/>
            <person name="Buchanan P."/>
            <person name="Buyck B."/>
            <person name="Bense V."/>
            <person name="Catcheside P."/>
            <person name="Chovatia M."/>
            <person name="Cooper J."/>
            <person name="Damon W."/>
            <person name="Desjardin D."/>
            <person name="Finy P."/>
            <person name="Geml J."/>
            <person name="Haridas S."/>
            <person name="Hughes K."/>
            <person name="Justo A."/>
            <person name="Karasinski D."/>
            <person name="Kautmanova I."/>
            <person name="Kiss B."/>
            <person name="Kocsube S."/>
            <person name="Kotiranta H."/>
            <person name="LaButti K.M."/>
            <person name="Lechner B.E."/>
            <person name="Liimatainen K."/>
            <person name="Lipzen A."/>
            <person name="Lukacs Z."/>
            <person name="Mihaltcheva S."/>
            <person name="Morgado L.N."/>
            <person name="Niskanen T."/>
            <person name="Noordeloos M.E."/>
            <person name="Ohm R.A."/>
            <person name="Ortiz-Santana B."/>
            <person name="Ovrebo C."/>
            <person name="Racz N."/>
            <person name="Riley R."/>
            <person name="Savchenko A."/>
            <person name="Shiryaev A."/>
            <person name="Soop K."/>
            <person name="Spirin V."/>
            <person name="Szebenyi C."/>
            <person name="Tomsovsky M."/>
            <person name="Tulloss R.E."/>
            <person name="Uehling J."/>
            <person name="Grigoriev I.V."/>
            <person name="Vagvolgyi C."/>
            <person name="Papp T."/>
            <person name="Martin F.M."/>
            <person name="Miettinen O."/>
            <person name="Hibbett D.S."/>
            <person name="Nagy L.G."/>
        </authorList>
    </citation>
    <scope>NUCLEOTIDE SEQUENCE [LARGE SCALE GENOMIC DNA]</scope>
    <source>
        <strain evidence="2 3">CBS 309.79</strain>
    </source>
</reference>
<dbReference type="InterPro" id="IPR000073">
    <property type="entry name" value="AB_hydrolase_1"/>
</dbReference>
<dbReference type="Gene3D" id="3.40.50.1820">
    <property type="entry name" value="alpha/beta hydrolase"/>
    <property type="match status" value="1"/>
</dbReference>
<accession>A0A5C3Q2Y4</accession>
<dbReference type="AlphaFoldDB" id="A0A5C3Q2Y4"/>
<keyword evidence="3" id="KW-1185">Reference proteome</keyword>
<dbReference type="OrthoDB" id="94039at2759"/>
<dbReference type="Pfam" id="PF12697">
    <property type="entry name" value="Abhydrolase_6"/>
    <property type="match status" value="1"/>
</dbReference>
<evidence type="ECO:0000313" key="3">
    <source>
        <dbReference type="Proteomes" id="UP000305067"/>
    </source>
</evidence>
<feature type="domain" description="AB hydrolase-1" evidence="1">
    <location>
        <begin position="42"/>
        <end position="323"/>
    </location>
</feature>
<dbReference type="STRING" id="1884261.A0A5C3Q2Y4"/>
<dbReference type="Proteomes" id="UP000305067">
    <property type="component" value="Unassembled WGS sequence"/>
</dbReference>
<dbReference type="GO" id="GO:0016787">
    <property type="term" value="F:hydrolase activity"/>
    <property type="evidence" value="ECO:0007669"/>
    <property type="project" value="UniProtKB-KW"/>
</dbReference>
<proteinExistence type="predicted"/>
<evidence type="ECO:0000313" key="2">
    <source>
        <dbReference type="EMBL" id="TFK95876.1"/>
    </source>
</evidence>
<dbReference type="EMBL" id="ML178872">
    <property type="protein sequence ID" value="TFK95876.1"/>
    <property type="molecule type" value="Genomic_DNA"/>
</dbReference>
<name>A0A5C3Q2Y4_9AGAR</name>
<protein>
    <submittedName>
        <fullName evidence="2">Alpha/beta hydrolase fold-1</fullName>
    </submittedName>
</protein>
<gene>
    <name evidence="2" type="ORF">BDV98DRAFT_555926</name>
</gene>
<keyword evidence="2" id="KW-0378">Hydrolase</keyword>
<dbReference type="InterPro" id="IPR029058">
    <property type="entry name" value="AB_hydrolase_fold"/>
</dbReference>
<organism evidence="2 3">
    <name type="scientific">Pterulicium gracile</name>
    <dbReference type="NCBI Taxonomy" id="1884261"/>
    <lineage>
        <taxon>Eukaryota</taxon>
        <taxon>Fungi</taxon>
        <taxon>Dikarya</taxon>
        <taxon>Basidiomycota</taxon>
        <taxon>Agaricomycotina</taxon>
        <taxon>Agaricomycetes</taxon>
        <taxon>Agaricomycetidae</taxon>
        <taxon>Agaricales</taxon>
        <taxon>Pleurotineae</taxon>
        <taxon>Pterulaceae</taxon>
        <taxon>Pterulicium</taxon>
    </lineage>
</organism>